<gene>
    <name evidence="4" type="ORF">EDC14_101312</name>
</gene>
<proteinExistence type="inferred from homology"/>
<evidence type="ECO:0000256" key="1">
    <source>
        <dbReference type="ARBA" id="ARBA00010116"/>
    </source>
</evidence>
<keyword evidence="2" id="KW-0732">Signal</keyword>
<feature type="domain" description="Inverse autotransporter beta-domain" evidence="3">
    <location>
        <begin position="160"/>
        <end position="312"/>
    </location>
</feature>
<evidence type="ECO:0000313" key="5">
    <source>
        <dbReference type="Proteomes" id="UP000295008"/>
    </source>
</evidence>
<dbReference type="Pfam" id="PF11924">
    <property type="entry name" value="IAT_beta"/>
    <property type="match status" value="1"/>
</dbReference>
<keyword evidence="5" id="KW-1185">Reference proteome</keyword>
<dbReference type="InterPro" id="IPR051715">
    <property type="entry name" value="Intimin-Invasin_domain"/>
</dbReference>
<feature type="chain" id="PRO_5020364225" evidence="2">
    <location>
        <begin position="24"/>
        <end position="390"/>
    </location>
</feature>
<comment type="similarity">
    <text evidence="1">Belongs to the intimin/invasin family.</text>
</comment>
<name>A0A4R1RQ11_HYDET</name>
<dbReference type="RefSeq" id="WP_132014464.1">
    <property type="nucleotide sequence ID" value="NZ_SLUN01000013.1"/>
</dbReference>
<dbReference type="InterPro" id="IPR038177">
    <property type="entry name" value="IAT_beta_sf"/>
</dbReference>
<accession>A0A4R1RQ11</accession>
<dbReference type="AlphaFoldDB" id="A0A4R1RQ11"/>
<feature type="signal peptide" evidence="2">
    <location>
        <begin position="1"/>
        <end position="23"/>
    </location>
</feature>
<dbReference type="InterPro" id="IPR024519">
    <property type="entry name" value="IAT_beta"/>
</dbReference>
<protein>
    <submittedName>
        <fullName evidence="4">Inverse autotransporter-like protein with beta domain</fullName>
    </submittedName>
</protein>
<organism evidence="4 5">
    <name type="scientific">Hydrogenispora ethanolica</name>
    <dbReference type="NCBI Taxonomy" id="1082276"/>
    <lineage>
        <taxon>Bacteria</taxon>
        <taxon>Bacillati</taxon>
        <taxon>Bacillota</taxon>
        <taxon>Hydrogenispora</taxon>
    </lineage>
</organism>
<evidence type="ECO:0000256" key="2">
    <source>
        <dbReference type="SAM" id="SignalP"/>
    </source>
</evidence>
<evidence type="ECO:0000259" key="3">
    <source>
        <dbReference type="Pfam" id="PF11924"/>
    </source>
</evidence>
<dbReference type="Gene3D" id="2.40.160.160">
    <property type="entry name" value="Inverse autotransporter, beta-domain"/>
    <property type="match status" value="1"/>
</dbReference>
<dbReference type="PANTHER" id="PTHR39576:SF2">
    <property type="entry name" value="ATTACHING AND EFFACING PROTEIN HOMOLOG-RELATED"/>
    <property type="match status" value="1"/>
</dbReference>
<reference evidence="4 5" key="1">
    <citation type="submission" date="2019-03" db="EMBL/GenBank/DDBJ databases">
        <title>Genomic Encyclopedia of Type Strains, Phase IV (KMG-IV): sequencing the most valuable type-strain genomes for metagenomic binning, comparative biology and taxonomic classification.</title>
        <authorList>
            <person name="Goeker M."/>
        </authorList>
    </citation>
    <scope>NUCLEOTIDE SEQUENCE [LARGE SCALE GENOMIC DNA]</scope>
    <source>
        <strain evidence="4 5">LX-B</strain>
    </source>
</reference>
<dbReference type="OrthoDB" id="1672232at2"/>
<comment type="caution">
    <text evidence="4">The sequence shown here is derived from an EMBL/GenBank/DDBJ whole genome shotgun (WGS) entry which is preliminary data.</text>
</comment>
<evidence type="ECO:0000313" key="4">
    <source>
        <dbReference type="EMBL" id="TCL68473.1"/>
    </source>
</evidence>
<sequence>MPRILGAMLAGALLLTVNVPAGASAFADADATDIETAILSSFLEYPEPGLALAGSAGYYSALDRIAKLQYSQDAEAELGVAEPDQAGETAPDSAELAQIVRAKLKQEHIIAVQSQPAKPVNRFADFTTVPATPSAARFFNTIFPWAFGEAKSNGPEWLTRTELRLSLDGTLKPLYSLNTIQPLWTNQPTDLLFWQSRVSADSTGTTPTLNVGAGYRKLLDGQSRLLGVNGFYDYSYDTDRSRAGVGLEFFAGQLETRLNGYFVLNGGLRRLPGDSSGQGNVAAGYDLKIGGPLPEMPWLTLYASKQVYFHERSADVATLQFRTGLRLTPHFSVKLGYAVNPVVESVLFNYTFGPSSLPSLKTYQQQQENAAMGAKLLQSVQRDNTIHIEK</sequence>
<dbReference type="PANTHER" id="PTHR39576">
    <property type="entry name" value="ATTACHING AND EFFACING PROTEIN HOMOLOG-RELATED-RELATED"/>
    <property type="match status" value="1"/>
</dbReference>
<dbReference type="Proteomes" id="UP000295008">
    <property type="component" value="Unassembled WGS sequence"/>
</dbReference>
<dbReference type="GO" id="GO:0009279">
    <property type="term" value="C:cell outer membrane"/>
    <property type="evidence" value="ECO:0007669"/>
    <property type="project" value="TreeGrafter"/>
</dbReference>
<dbReference type="EMBL" id="SLUN01000013">
    <property type="protein sequence ID" value="TCL68473.1"/>
    <property type="molecule type" value="Genomic_DNA"/>
</dbReference>